<dbReference type="PROSITE" id="PS00137">
    <property type="entry name" value="SUBTILASE_HIS"/>
    <property type="match status" value="1"/>
</dbReference>
<name>A0A914BSE7_PATMI</name>
<dbReference type="InterPro" id="IPR036852">
    <property type="entry name" value="Peptidase_S8/S53_dom_sf"/>
</dbReference>
<accession>A0A914BSE7</accession>
<dbReference type="CDD" id="cd04077">
    <property type="entry name" value="Peptidases_S8_PCSK9_ProteinaseK_like"/>
    <property type="match status" value="1"/>
</dbReference>
<dbReference type="PANTHER" id="PTHR43806:SF58">
    <property type="entry name" value="ALKALINE PROTEASE 1-RELATED"/>
    <property type="match status" value="1"/>
</dbReference>
<dbReference type="SUPFAM" id="SSF52743">
    <property type="entry name" value="Subtilisin-like"/>
    <property type="match status" value="1"/>
</dbReference>
<proteinExistence type="inferred from homology"/>
<dbReference type="InterPro" id="IPR034193">
    <property type="entry name" value="PCSK9_ProteinaseK-like"/>
</dbReference>
<keyword evidence="3 5" id="KW-0378">Hydrolase</keyword>
<dbReference type="AlphaFoldDB" id="A0A914BSE7"/>
<protein>
    <recommendedName>
        <fullName evidence="7">Peptidase S8/S53 domain-containing protein</fullName>
    </recommendedName>
</protein>
<dbReference type="RefSeq" id="XP_038079208.1">
    <property type="nucleotide sequence ID" value="XM_038223280.1"/>
</dbReference>
<dbReference type="PROSITE" id="PS00136">
    <property type="entry name" value="SUBTILASE_ASP"/>
    <property type="match status" value="1"/>
</dbReference>
<dbReference type="InterPro" id="IPR000209">
    <property type="entry name" value="Peptidase_S8/S53_dom"/>
</dbReference>
<keyword evidence="9" id="KW-1185">Reference proteome</keyword>
<dbReference type="PRINTS" id="PR00723">
    <property type="entry name" value="SUBTILISIN"/>
</dbReference>
<evidence type="ECO:0000256" key="2">
    <source>
        <dbReference type="ARBA" id="ARBA00022670"/>
    </source>
</evidence>
<feature type="active site" description="Charge relay system" evidence="5">
    <location>
        <position position="170"/>
    </location>
</feature>
<dbReference type="GO" id="GO:0006508">
    <property type="term" value="P:proteolysis"/>
    <property type="evidence" value="ECO:0007669"/>
    <property type="project" value="UniProtKB-KW"/>
</dbReference>
<feature type="active site" description="Charge relay system" evidence="5">
    <location>
        <position position="325"/>
    </location>
</feature>
<dbReference type="InterPro" id="IPR022398">
    <property type="entry name" value="Peptidase_S8_His-AS"/>
</dbReference>
<keyword evidence="4 5" id="KW-0720">Serine protease</keyword>
<evidence type="ECO:0000256" key="1">
    <source>
        <dbReference type="ARBA" id="ARBA00011073"/>
    </source>
</evidence>
<dbReference type="OrthoDB" id="206201at2759"/>
<evidence type="ECO:0000259" key="7">
    <source>
        <dbReference type="Pfam" id="PF00082"/>
    </source>
</evidence>
<evidence type="ECO:0000256" key="6">
    <source>
        <dbReference type="SAM" id="SignalP"/>
    </source>
</evidence>
<keyword evidence="6" id="KW-0732">Signal</keyword>
<feature type="domain" description="Peptidase S8/S53" evidence="7">
    <location>
        <begin position="134"/>
        <end position="364"/>
    </location>
</feature>
<dbReference type="GO" id="GO:0004252">
    <property type="term" value="F:serine-type endopeptidase activity"/>
    <property type="evidence" value="ECO:0007669"/>
    <property type="project" value="UniProtKB-UniRule"/>
</dbReference>
<evidence type="ECO:0000256" key="5">
    <source>
        <dbReference type="PROSITE-ProRule" id="PRU01240"/>
    </source>
</evidence>
<dbReference type="GeneID" id="119746372"/>
<dbReference type="Proteomes" id="UP000887568">
    <property type="component" value="Unplaced"/>
</dbReference>
<dbReference type="PROSITE" id="PS51892">
    <property type="entry name" value="SUBTILASE"/>
    <property type="match status" value="1"/>
</dbReference>
<feature type="signal peptide" evidence="6">
    <location>
        <begin position="1"/>
        <end position="15"/>
    </location>
</feature>
<evidence type="ECO:0000313" key="8">
    <source>
        <dbReference type="EnsemblMetazoa" id="XP_038079208.1"/>
    </source>
</evidence>
<evidence type="ECO:0000313" key="9">
    <source>
        <dbReference type="Proteomes" id="UP000887568"/>
    </source>
</evidence>
<dbReference type="InterPro" id="IPR015500">
    <property type="entry name" value="Peptidase_S8_subtilisin-rel"/>
</dbReference>
<feature type="chain" id="PRO_5037294922" description="Peptidase S8/S53 domain-containing protein" evidence="6">
    <location>
        <begin position="16"/>
        <end position="378"/>
    </location>
</feature>
<evidence type="ECO:0000256" key="3">
    <source>
        <dbReference type="ARBA" id="ARBA00022801"/>
    </source>
</evidence>
<dbReference type="Pfam" id="PF00082">
    <property type="entry name" value="Peptidase_S8"/>
    <property type="match status" value="1"/>
</dbReference>
<dbReference type="FunFam" id="3.40.50.200:FF:000014">
    <property type="entry name" value="Proteinase K"/>
    <property type="match status" value="1"/>
</dbReference>
<evidence type="ECO:0000256" key="4">
    <source>
        <dbReference type="ARBA" id="ARBA00022825"/>
    </source>
</evidence>
<dbReference type="Gene3D" id="3.40.50.200">
    <property type="entry name" value="Peptidase S8/S53 domain"/>
    <property type="match status" value="1"/>
</dbReference>
<dbReference type="PANTHER" id="PTHR43806">
    <property type="entry name" value="PEPTIDASE S8"/>
    <property type="match status" value="1"/>
</dbReference>
<reference evidence="8" key="1">
    <citation type="submission" date="2022-11" db="UniProtKB">
        <authorList>
            <consortium name="EnsemblMetazoa"/>
        </authorList>
    </citation>
    <scope>IDENTIFICATION</scope>
</reference>
<keyword evidence="2 5" id="KW-0645">Protease</keyword>
<feature type="active site" description="Charge relay system" evidence="5">
    <location>
        <position position="143"/>
    </location>
</feature>
<organism evidence="8 9">
    <name type="scientific">Patiria miniata</name>
    <name type="common">Bat star</name>
    <name type="synonym">Asterina miniata</name>
    <dbReference type="NCBI Taxonomy" id="46514"/>
    <lineage>
        <taxon>Eukaryota</taxon>
        <taxon>Metazoa</taxon>
        <taxon>Echinodermata</taxon>
        <taxon>Eleutherozoa</taxon>
        <taxon>Asterozoa</taxon>
        <taxon>Asteroidea</taxon>
        <taxon>Valvatacea</taxon>
        <taxon>Valvatida</taxon>
        <taxon>Asterinidae</taxon>
        <taxon>Patiria</taxon>
    </lineage>
</organism>
<sequence length="378" mass="38997">MKFLLLCLCVAVANAGLAPLITSNSRTVPDSWIIKVKDVKQIARIEKEIKDILEVMRAGVPTVETYEQVLPGLALKIPACALNVVRGIESIEYIHEDQIGAIYGSQSGATWGIDRIDSRTGTNGVFNYNDNALGQGANIFIVDTGIRTTHIAFGGRASTIYGANVDDHGHGTHCAGTAGGDVYGIARKANVYSVKVCNSWGSCPLSTVQAGLNAIVNQFGTGNGKGVVSMALGFSKNSQMDAMVNDMLNKGYTVSVVAGNDNSNACNVSPANVPGALTTAASTSSDSRSYASNYGSCVDLFAPGYNIVSASYSSDTGSLTMSGSSMACAHVTGACAVYLGSNPGSSPSTVHSAIVNAATNGVISDAQGSPNKLLYVAP</sequence>
<dbReference type="InterPro" id="IPR050131">
    <property type="entry name" value="Peptidase_S8_subtilisin-like"/>
</dbReference>
<comment type="similarity">
    <text evidence="1 5">Belongs to the peptidase S8 family.</text>
</comment>
<dbReference type="OMA" id="DWTVNDI"/>
<dbReference type="InterPro" id="IPR023827">
    <property type="entry name" value="Peptidase_S8_Asp-AS"/>
</dbReference>
<dbReference type="GO" id="GO:0005615">
    <property type="term" value="C:extracellular space"/>
    <property type="evidence" value="ECO:0007669"/>
    <property type="project" value="TreeGrafter"/>
</dbReference>
<dbReference type="EnsemblMetazoa" id="XM_038223280.1">
    <property type="protein sequence ID" value="XP_038079208.1"/>
    <property type="gene ID" value="LOC119746372"/>
</dbReference>